<feature type="non-terminal residue" evidence="1">
    <location>
        <position position="69"/>
    </location>
</feature>
<protein>
    <submittedName>
        <fullName evidence="1">Neurochondrin -like protein</fullName>
    </submittedName>
</protein>
<reference evidence="2" key="1">
    <citation type="submission" date="2021-01" db="EMBL/GenBank/DDBJ databases">
        <title>Caligus Genome Assembly.</title>
        <authorList>
            <person name="Gallardo-Escarate C."/>
        </authorList>
    </citation>
    <scope>NUCLEOTIDE SEQUENCE [LARGE SCALE GENOMIC DNA]</scope>
</reference>
<accession>A0A7T8K8B7</accession>
<dbReference type="InterPro" id="IPR008709">
    <property type="entry name" value="Neurochondrin"/>
</dbReference>
<sequence length="69" mass="7666">YDDSIGIPDSVFGLYFGPVKQCIRALEAAETDTEKLATLFIVPKIISSPECMDRTSKHHLMKGIGYSFL</sequence>
<name>A0A7T8K8B7_CALRO</name>
<dbReference type="EMBL" id="CP045896">
    <property type="protein sequence ID" value="QQP50652.1"/>
    <property type="molecule type" value="Genomic_DNA"/>
</dbReference>
<feature type="non-terminal residue" evidence="1">
    <location>
        <position position="1"/>
    </location>
</feature>
<dbReference type="Proteomes" id="UP000595437">
    <property type="component" value="Chromosome 7"/>
</dbReference>
<organism evidence="1 2">
    <name type="scientific">Caligus rogercresseyi</name>
    <name type="common">Sea louse</name>
    <dbReference type="NCBI Taxonomy" id="217165"/>
    <lineage>
        <taxon>Eukaryota</taxon>
        <taxon>Metazoa</taxon>
        <taxon>Ecdysozoa</taxon>
        <taxon>Arthropoda</taxon>
        <taxon>Crustacea</taxon>
        <taxon>Multicrustacea</taxon>
        <taxon>Hexanauplia</taxon>
        <taxon>Copepoda</taxon>
        <taxon>Siphonostomatoida</taxon>
        <taxon>Caligidae</taxon>
        <taxon>Caligus</taxon>
    </lineage>
</organism>
<gene>
    <name evidence="1" type="ORF">FKW44_011724</name>
</gene>
<dbReference type="AlphaFoldDB" id="A0A7T8K8B7"/>
<evidence type="ECO:0000313" key="2">
    <source>
        <dbReference type="Proteomes" id="UP000595437"/>
    </source>
</evidence>
<keyword evidence="2" id="KW-1185">Reference proteome</keyword>
<evidence type="ECO:0000313" key="1">
    <source>
        <dbReference type="EMBL" id="QQP50652.1"/>
    </source>
</evidence>
<dbReference type="OrthoDB" id="8186546at2759"/>
<dbReference type="Pfam" id="PF05536">
    <property type="entry name" value="Neurochondrin"/>
    <property type="match status" value="1"/>
</dbReference>
<proteinExistence type="predicted"/>